<gene>
    <name evidence="3" type="ORF">Bathy06g03830</name>
</gene>
<dbReference type="EMBL" id="FO082273">
    <property type="protein sequence ID" value="CCO17235.1"/>
    <property type="molecule type" value="Genomic_DNA"/>
</dbReference>
<dbReference type="RefSeq" id="XP_007512635.1">
    <property type="nucleotide sequence ID" value="XM_007512573.1"/>
</dbReference>
<dbReference type="Gene3D" id="3.40.50.2060">
    <property type="match status" value="1"/>
</dbReference>
<name>K8EXM7_9CHLO</name>
<proteinExistence type="inferred from homology"/>
<accession>K8EXM7</accession>
<evidence type="ECO:0000313" key="3">
    <source>
        <dbReference type="EMBL" id="CCO17235.1"/>
    </source>
</evidence>
<dbReference type="PIRSF" id="PIRSF005715">
    <property type="entry name" value="VPS45_Sec1"/>
    <property type="match status" value="1"/>
</dbReference>
<dbReference type="GeneID" id="19015364"/>
<dbReference type="Proteomes" id="UP000198341">
    <property type="component" value="Chromosome 6"/>
</dbReference>
<dbReference type="InterPro" id="IPR043127">
    <property type="entry name" value="Sec-1-like_dom3a"/>
</dbReference>
<evidence type="ECO:0000313" key="4">
    <source>
        <dbReference type="Proteomes" id="UP000198341"/>
    </source>
</evidence>
<dbReference type="AlphaFoldDB" id="K8EXM7"/>
<sequence>MDHHHPSSFTHAHHRHQNSATISTESDGNLVSNIFTNYIKKALKETGPGMKSLLVDDFALAMTSNGMNQTDILKREVFAVEPLMMTSNKSKSKSLEKVVVVPSREEESLRFVKAVCILRPTNENVNALCERLRGGGNGTSTSSSYGEFHVFFTNAIDERKLRAIAKADARGGGNKVKQIQEIFCDVIAMDECAFVIDSRDCFKEDAMRAFDPNGGMRKRVGNNNSSFQRTNYEYALMCDPSWGVRNGTPLIDRCVEGVTSVCLALKRPPMFRYSAKSNIARRIAEDAQRVASEREPGLFDFGRRNDEGYCHVLIVDRFDDCVTPLLTQWTYQAMVHEIFGISSSNRVRAPDAQKLSKKPEEFILSSREDAFFRDHKYDDYGDVGAAVKKYVDDFANERSKTTASKSTASVDDVAKFVERFPEFRQKSATVAKHVQLVHTLSKVINDRQLMKVSEIEQELACAGTSVNGLEKQVEEIVNDPSFGESEKVRLVALYCLRRETEAPQICQHLIRVLSNHVGGKRIDALDCMLRRGGENARTSDLFGTKTIAARMRTSVSALKGAENVYTRHVPLVRSLVAQCVNGKLPASEYSPTWDGFTPECSKKPAEIIVFIVGGATYAEARAVAKFNASKESNNIKVTIGGYSMLHQSRFIENLANVFDEERGP</sequence>
<dbReference type="GO" id="GO:0016192">
    <property type="term" value="P:vesicle-mediated transport"/>
    <property type="evidence" value="ECO:0007669"/>
    <property type="project" value="InterPro"/>
</dbReference>
<dbReference type="Pfam" id="PF00995">
    <property type="entry name" value="Sec1"/>
    <property type="match status" value="1"/>
</dbReference>
<dbReference type="Gene3D" id="3.90.830.10">
    <property type="entry name" value="Syntaxin Binding Protein 1, Chain A, domain 2"/>
    <property type="match status" value="1"/>
</dbReference>
<feature type="region of interest" description="Disordered" evidence="2">
    <location>
        <begin position="1"/>
        <end position="23"/>
    </location>
</feature>
<dbReference type="InterPro" id="IPR036045">
    <property type="entry name" value="Sec1-like_sf"/>
</dbReference>
<dbReference type="eggNOG" id="KOG1299">
    <property type="taxonomic scope" value="Eukaryota"/>
</dbReference>
<dbReference type="InterPro" id="IPR043154">
    <property type="entry name" value="Sec-1-like_dom1"/>
</dbReference>
<dbReference type="OrthoDB" id="10266265at2759"/>
<keyword evidence="4" id="KW-1185">Reference proteome</keyword>
<dbReference type="STRING" id="41875.K8EXM7"/>
<protein>
    <submittedName>
        <fullName evidence="3">Vacuolar protein sorting-associated protein 45</fullName>
    </submittedName>
</protein>
<dbReference type="InterPro" id="IPR001619">
    <property type="entry name" value="Sec1-like"/>
</dbReference>
<dbReference type="SUPFAM" id="SSF56815">
    <property type="entry name" value="Sec1/munc18-like (SM) proteins"/>
    <property type="match status" value="1"/>
</dbReference>
<dbReference type="KEGG" id="bpg:Bathy06g03830"/>
<reference evidence="3 4" key="1">
    <citation type="submission" date="2011-10" db="EMBL/GenBank/DDBJ databases">
        <authorList>
            <person name="Genoscope - CEA"/>
        </authorList>
    </citation>
    <scope>NUCLEOTIDE SEQUENCE [LARGE SCALE GENOMIC DNA]</scope>
    <source>
        <strain evidence="3 4">RCC 1105</strain>
    </source>
</reference>
<dbReference type="InterPro" id="IPR027482">
    <property type="entry name" value="Sec1-like_dom2"/>
</dbReference>
<organism evidence="3 4">
    <name type="scientific">Bathycoccus prasinos</name>
    <dbReference type="NCBI Taxonomy" id="41875"/>
    <lineage>
        <taxon>Eukaryota</taxon>
        <taxon>Viridiplantae</taxon>
        <taxon>Chlorophyta</taxon>
        <taxon>Mamiellophyceae</taxon>
        <taxon>Mamiellales</taxon>
        <taxon>Bathycoccaceae</taxon>
        <taxon>Bathycoccus</taxon>
    </lineage>
</organism>
<dbReference type="Gene3D" id="3.40.50.1910">
    <property type="match status" value="1"/>
</dbReference>
<comment type="similarity">
    <text evidence="1">Belongs to the STXBP/unc-18/SEC1 family.</text>
</comment>
<dbReference type="Gene3D" id="1.25.40.60">
    <property type="match status" value="1"/>
</dbReference>
<dbReference type="PANTHER" id="PTHR11679">
    <property type="entry name" value="VESICLE PROTEIN SORTING-ASSOCIATED"/>
    <property type="match status" value="1"/>
</dbReference>
<evidence type="ECO:0000256" key="1">
    <source>
        <dbReference type="ARBA" id="ARBA00009884"/>
    </source>
</evidence>
<evidence type="ECO:0000256" key="2">
    <source>
        <dbReference type="SAM" id="MobiDB-lite"/>
    </source>
</evidence>